<keyword evidence="2" id="KW-0732">Signal</keyword>
<dbReference type="InterPro" id="IPR011990">
    <property type="entry name" value="TPR-like_helical_dom_sf"/>
</dbReference>
<gene>
    <name evidence="3" type="ORF">CAP_4802</name>
</gene>
<dbReference type="EMBL" id="ASRX01000038">
    <property type="protein sequence ID" value="EYF04119.1"/>
    <property type="molecule type" value="Genomic_DNA"/>
</dbReference>
<dbReference type="Proteomes" id="UP000019678">
    <property type="component" value="Unassembled WGS sequence"/>
</dbReference>
<keyword evidence="1" id="KW-0472">Membrane</keyword>
<comment type="caution">
    <text evidence="3">The sequence shown here is derived from an EMBL/GenBank/DDBJ whole genome shotgun (WGS) entry which is preliminary data.</text>
</comment>
<dbReference type="STRING" id="1192034.CAP_4802"/>
<name>A0A017T4H8_9BACT</name>
<reference evidence="3 4" key="1">
    <citation type="submission" date="2013-05" db="EMBL/GenBank/DDBJ databases">
        <title>Genome assembly of Chondromyces apiculatus DSM 436.</title>
        <authorList>
            <person name="Sharma G."/>
            <person name="Khatri I."/>
            <person name="Kaur C."/>
            <person name="Mayilraj S."/>
            <person name="Subramanian S."/>
        </authorList>
    </citation>
    <scope>NUCLEOTIDE SEQUENCE [LARGE SCALE GENOMIC DNA]</scope>
    <source>
        <strain evidence="3 4">DSM 436</strain>
    </source>
</reference>
<organism evidence="3 4">
    <name type="scientific">Chondromyces apiculatus DSM 436</name>
    <dbReference type="NCBI Taxonomy" id="1192034"/>
    <lineage>
        <taxon>Bacteria</taxon>
        <taxon>Pseudomonadati</taxon>
        <taxon>Myxococcota</taxon>
        <taxon>Polyangia</taxon>
        <taxon>Polyangiales</taxon>
        <taxon>Polyangiaceae</taxon>
        <taxon>Chondromyces</taxon>
    </lineage>
</organism>
<evidence type="ECO:0000313" key="4">
    <source>
        <dbReference type="Proteomes" id="UP000019678"/>
    </source>
</evidence>
<keyword evidence="1" id="KW-1133">Transmembrane helix</keyword>
<dbReference type="SUPFAM" id="SSF48452">
    <property type="entry name" value="TPR-like"/>
    <property type="match status" value="1"/>
</dbReference>
<dbReference type="AlphaFoldDB" id="A0A017T4H8"/>
<dbReference type="eggNOG" id="COG3628">
    <property type="taxonomic scope" value="Bacteria"/>
</dbReference>
<sequence length="309" mass="32543">MTMRSFPMLLLLAAIGPAWSAPSLAQVGPRREASQTSPQAGGWGKAAVLKEQARALTHKGDELYDDGKYEEAYYFYNEALQRYDAPPIAFSRAQCLVKLGRLLEARAQFTSLTEDDLPPMSPREFIQAQAEASVELAKIRLRIPTLRITVTDAPEPAVKITVDGKDAPHLDQPIQVDPGEHMVIARLQGGGEMVARAIVVPEGKATRLEISLLPSPLNPRRSMAPAIVALGVGAVGLGIGLVTGILAAGEDEPGLTAASMVGLTVGGLGLGTGATLLLVRSVGHSGHTATQIAHRPSLDGAGLLLRGSF</sequence>
<protein>
    <submittedName>
        <fullName evidence="3">Uncharacterized protein</fullName>
    </submittedName>
</protein>
<accession>A0A017T4H8</accession>
<keyword evidence="4" id="KW-1185">Reference proteome</keyword>
<feature type="transmembrane region" description="Helical" evidence="1">
    <location>
        <begin position="223"/>
        <end position="248"/>
    </location>
</feature>
<keyword evidence="1" id="KW-0812">Transmembrane</keyword>
<feature type="transmembrane region" description="Helical" evidence="1">
    <location>
        <begin position="260"/>
        <end position="279"/>
    </location>
</feature>
<evidence type="ECO:0000256" key="1">
    <source>
        <dbReference type="SAM" id="Phobius"/>
    </source>
</evidence>
<feature type="signal peptide" evidence="2">
    <location>
        <begin position="1"/>
        <end position="20"/>
    </location>
</feature>
<evidence type="ECO:0000256" key="2">
    <source>
        <dbReference type="SAM" id="SignalP"/>
    </source>
</evidence>
<proteinExistence type="predicted"/>
<dbReference type="Gene3D" id="1.25.40.10">
    <property type="entry name" value="Tetratricopeptide repeat domain"/>
    <property type="match status" value="1"/>
</dbReference>
<evidence type="ECO:0000313" key="3">
    <source>
        <dbReference type="EMBL" id="EYF04119.1"/>
    </source>
</evidence>
<feature type="chain" id="PRO_5001499945" evidence="2">
    <location>
        <begin position="21"/>
        <end position="309"/>
    </location>
</feature>